<dbReference type="Proteomes" id="UP001632038">
    <property type="component" value="Unassembled WGS sequence"/>
</dbReference>
<name>A0ABD3EKW9_9LAMI</name>
<evidence type="ECO:0000256" key="10">
    <source>
        <dbReference type="ARBA" id="ARBA00022777"/>
    </source>
</evidence>
<dbReference type="PROSITE" id="PS50011">
    <property type="entry name" value="PROTEIN_KINASE_DOM"/>
    <property type="match status" value="1"/>
</dbReference>
<keyword evidence="11 20" id="KW-0067">ATP-binding</keyword>
<dbReference type="Pfam" id="PF07645">
    <property type="entry name" value="EGF_CA"/>
    <property type="match status" value="1"/>
</dbReference>
<dbReference type="InterPro" id="IPR025287">
    <property type="entry name" value="WAK_GUB"/>
</dbReference>
<dbReference type="InterPro" id="IPR008271">
    <property type="entry name" value="Ser/Thr_kinase_AS"/>
</dbReference>
<keyword evidence="5" id="KW-0808">Transferase</keyword>
<dbReference type="Gene3D" id="2.10.25.10">
    <property type="entry name" value="Laminin"/>
    <property type="match status" value="2"/>
</dbReference>
<dbReference type="PANTHER" id="PTHR27005:SF283">
    <property type="entry name" value="OS02G0633066 PROTEIN"/>
    <property type="match status" value="1"/>
</dbReference>
<evidence type="ECO:0000256" key="5">
    <source>
        <dbReference type="ARBA" id="ARBA00022679"/>
    </source>
</evidence>
<evidence type="ECO:0000256" key="7">
    <source>
        <dbReference type="ARBA" id="ARBA00022729"/>
    </source>
</evidence>
<dbReference type="PROSITE" id="PS00107">
    <property type="entry name" value="PROTEIN_KINASE_ATP"/>
    <property type="match status" value="1"/>
</dbReference>
<reference evidence="26" key="1">
    <citation type="journal article" date="2024" name="IScience">
        <title>Strigolactones Initiate the Formation of Haustorium-like Structures in Castilleja.</title>
        <authorList>
            <person name="Buerger M."/>
            <person name="Peterson D."/>
            <person name="Chory J."/>
        </authorList>
    </citation>
    <scope>NUCLEOTIDE SEQUENCE [LARGE SCALE GENOMIC DNA]</scope>
</reference>
<dbReference type="SMART" id="SM00181">
    <property type="entry name" value="EGF"/>
    <property type="match status" value="2"/>
</dbReference>
<dbReference type="FunFam" id="1.10.510.10:FF:000084">
    <property type="entry name" value="Wall-associated receptor kinase 2"/>
    <property type="match status" value="1"/>
</dbReference>
<proteinExistence type="predicted"/>
<evidence type="ECO:0000256" key="14">
    <source>
        <dbReference type="ARBA" id="ARBA00023157"/>
    </source>
</evidence>
<comment type="subcellular location">
    <subcellularLocation>
        <location evidence="1">Membrane</location>
        <topology evidence="1">Single-pass type I membrane protein</topology>
    </subcellularLocation>
</comment>
<comment type="catalytic activity">
    <reaction evidence="16">
        <text>L-seryl-[protein] + ATP = O-phospho-L-seryl-[protein] + ADP + H(+)</text>
        <dbReference type="Rhea" id="RHEA:17989"/>
        <dbReference type="Rhea" id="RHEA-COMP:9863"/>
        <dbReference type="Rhea" id="RHEA-COMP:11604"/>
        <dbReference type="ChEBI" id="CHEBI:15378"/>
        <dbReference type="ChEBI" id="CHEBI:29999"/>
        <dbReference type="ChEBI" id="CHEBI:30616"/>
        <dbReference type="ChEBI" id="CHEBI:83421"/>
        <dbReference type="ChEBI" id="CHEBI:456216"/>
    </reaction>
</comment>
<keyword evidence="10" id="KW-0418">Kinase</keyword>
<dbReference type="SUPFAM" id="SSF57196">
    <property type="entry name" value="EGF/Laminin"/>
    <property type="match status" value="1"/>
</dbReference>
<dbReference type="Pfam" id="PF13947">
    <property type="entry name" value="GUB_WAK_bind"/>
    <property type="match status" value="1"/>
</dbReference>
<keyword evidence="13 21" id="KW-0472">Membrane</keyword>
<protein>
    <submittedName>
        <fullName evidence="25">Uncharacterized protein</fullName>
    </submittedName>
</protein>
<evidence type="ECO:0000256" key="3">
    <source>
        <dbReference type="ARBA" id="ARBA00022536"/>
    </source>
</evidence>
<dbReference type="EMBL" id="JAVIJP010000002">
    <property type="protein sequence ID" value="KAL3654905.1"/>
    <property type="molecule type" value="Genomic_DNA"/>
</dbReference>
<dbReference type="GO" id="GO:0016020">
    <property type="term" value="C:membrane"/>
    <property type="evidence" value="ECO:0007669"/>
    <property type="project" value="UniProtKB-SubCell"/>
</dbReference>
<evidence type="ECO:0000256" key="13">
    <source>
        <dbReference type="ARBA" id="ARBA00023136"/>
    </source>
</evidence>
<keyword evidence="12 21" id="KW-1133">Transmembrane helix</keyword>
<evidence type="ECO:0000256" key="9">
    <source>
        <dbReference type="ARBA" id="ARBA00022741"/>
    </source>
</evidence>
<dbReference type="PANTHER" id="PTHR27005">
    <property type="entry name" value="WALL-ASSOCIATED RECEPTOR KINASE-LIKE 21"/>
    <property type="match status" value="1"/>
</dbReference>
<comment type="function">
    <text evidence="18">Serine/threonine-protein kinase that may function as a signaling receptor of extracellular matrix component. Binding to pectin may have significance in the control of cell expansion, morphogenesis and development.</text>
</comment>
<dbReference type="InterPro" id="IPR049883">
    <property type="entry name" value="NOTCH1_EGF-like"/>
</dbReference>
<feature type="signal peptide" evidence="22">
    <location>
        <begin position="1"/>
        <end position="23"/>
    </location>
</feature>
<keyword evidence="3 19" id="KW-0245">EGF-like domain</keyword>
<evidence type="ECO:0000256" key="1">
    <source>
        <dbReference type="ARBA" id="ARBA00004479"/>
    </source>
</evidence>
<dbReference type="PROSITE" id="PS00108">
    <property type="entry name" value="PROTEIN_KINASE_ST"/>
    <property type="match status" value="1"/>
</dbReference>
<dbReference type="SMART" id="SM00220">
    <property type="entry name" value="S_TKc"/>
    <property type="match status" value="1"/>
</dbReference>
<feature type="domain" description="EGF-like" evidence="24">
    <location>
        <begin position="266"/>
        <end position="310"/>
    </location>
</feature>
<evidence type="ECO:0000256" key="2">
    <source>
        <dbReference type="ARBA" id="ARBA00022527"/>
    </source>
</evidence>
<feature type="chain" id="PRO_5044771663" evidence="22">
    <location>
        <begin position="24"/>
        <end position="785"/>
    </location>
</feature>
<evidence type="ECO:0000256" key="22">
    <source>
        <dbReference type="SAM" id="SignalP"/>
    </source>
</evidence>
<dbReference type="InterPro" id="IPR017441">
    <property type="entry name" value="Protein_kinase_ATP_BS"/>
</dbReference>
<evidence type="ECO:0000256" key="21">
    <source>
        <dbReference type="SAM" id="Phobius"/>
    </source>
</evidence>
<dbReference type="InterPro" id="IPR045274">
    <property type="entry name" value="WAK-like"/>
</dbReference>
<evidence type="ECO:0000256" key="4">
    <source>
        <dbReference type="ARBA" id="ARBA00022553"/>
    </source>
</evidence>
<evidence type="ECO:0000256" key="6">
    <source>
        <dbReference type="ARBA" id="ARBA00022692"/>
    </source>
</evidence>
<dbReference type="CDD" id="cd14066">
    <property type="entry name" value="STKc_IRAK"/>
    <property type="match status" value="1"/>
</dbReference>
<dbReference type="InterPro" id="IPR000742">
    <property type="entry name" value="EGF"/>
</dbReference>
<dbReference type="InterPro" id="IPR001881">
    <property type="entry name" value="EGF-like_Ca-bd_dom"/>
</dbReference>
<evidence type="ECO:0000259" key="24">
    <source>
        <dbReference type="PROSITE" id="PS50026"/>
    </source>
</evidence>
<dbReference type="FunFam" id="2.10.25.10:FF:000038">
    <property type="entry name" value="Fibrillin 2"/>
    <property type="match status" value="1"/>
</dbReference>
<dbReference type="Pfam" id="PF00069">
    <property type="entry name" value="Pkinase"/>
    <property type="match status" value="1"/>
</dbReference>
<keyword evidence="4" id="KW-0597">Phosphoprotein</keyword>
<dbReference type="CDD" id="cd00054">
    <property type="entry name" value="EGF_CA"/>
    <property type="match status" value="2"/>
</dbReference>
<evidence type="ECO:0000256" key="12">
    <source>
        <dbReference type="ARBA" id="ARBA00022989"/>
    </source>
</evidence>
<evidence type="ECO:0000256" key="15">
    <source>
        <dbReference type="ARBA" id="ARBA00023180"/>
    </source>
</evidence>
<dbReference type="AlphaFoldDB" id="A0ABD3EKW9"/>
<evidence type="ECO:0000259" key="23">
    <source>
        <dbReference type="PROSITE" id="PS50011"/>
    </source>
</evidence>
<dbReference type="SMART" id="SM00179">
    <property type="entry name" value="EGF_CA"/>
    <property type="match status" value="2"/>
</dbReference>
<dbReference type="GO" id="GO:0005524">
    <property type="term" value="F:ATP binding"/>
    <property type="evidence" value="ECO:0007669"/>
    <property type="project" value="UniProtKB-UniRule"/>
</dbReference>
<dbReference type="Gene3D" id="3.30.200.20">
    <property type="entry name" value="Phosphorylase Kinase, domain 1"/>
    <property type="match status" value="1"/>
</dbReference>
<dbReference type="InterPro" id="IPR018097">
    <property type="entry name" value="EGF_Ca-bd_CS"/>
</dbReference>
<evidence type="ECO:0000256" key="18">
    <source>
        <dbReference type="ARBA" id="ARBA00058961"/>
    </source>
</evidence>
<keyword evidence="9 20" id="KW-0547">Nucleotide-binding</keyword>
<evidence type="ECO:0000313" key="25">
    <source>
        <dbReference type="EMBL" id="KAL3654905.1"/>
    </source>
</evidence>
<dbReference type="InterPro" id="IPR000719">
    <property type="entry name" value="Prot_kinase_dom"/>
</dbReference>
<dbReference type="InterPro" id="IPR011009">
    <property type="entry name" value="Kinase-like_dom_sf"/>
</dbReference>
<organism evidence="25 26">
    <name type="scientific">Castilleja foliolosa</name>
    <dbReference type="NCBI Taxonomy" id="1961234"/>
    <lineage>
        <taxon>Eukaryota</taxon>
        <taxon>Viridiplantae</taxon>
        <taxon>Streptophyta</taxon>
        <taxon>Embryophyta</taxon>
        <taxon>Tracheophyta</taxon>
        <taxon>Spermatophyta</taxon>
        <taxon>Magnoliopsida</taxon>
        <taxon>eudicotyledons</taxon>
        <taxon>Gunneridae</taxon>
        <taxon>Pentapetalae</taxon>
        <taxon>asterids</taxon>
        <taxon>lamiids</taxon>
        <taxon>Lamiales</taxon>
        <taxon>Orobanchaceae</taxon>
        <taxon>Pedicularideae</taxon>
        <taxon>Castillejinae</taxon>
        <taxon>Castilleja</taxon>
    </lineage>
</organism>
<keyword evidence="8" id="KW-0677">Repeat</keyword>
<sequence length="785" mass="86554">MREITLFILPWLILTNILTLSFAVTNTNTNSTASDTSNILKPPIITKPNCPSKCGDLTVPYPFGIGLGSGCGIGDYFELNCSSAFDPPRAFIGTIQVYEISDNQMRISNVVARRCYDRAGSLVLSNYASSSIVGTPFSYSELNRYTVIGCDDFALVTGTGGRAFTSGCVSICSKAEDVISGYCSGIGCCQTSLPKGMKSYLTDLSSLRNHTLVSSFDPCSYAFLGEQEIFEFRGAPDLSDPNFMQRVLDTVPIVLDWAIGNSSCADVERSNDYACKANSLCIDSDTGMGGYRCSCNKGYEGNPYLDPGCTDINECADPNLHDCESFCVNTPGSYNCSCAHGQYGDGRKHGRGCNSLNSQFPVIKVALGTGFGFLAFVIAVTWLYFILRKRKQIKLREMFFQQNGGLLLKQQISSEQGPAESTKIFTAEELEKATDNYSDERILGKGGYGIVYKGILPDKRIVAIKKSRVMDESQVEQFINEVVILTQVNHRNVVKLLGCCLESEVPLLVYECVTNGTLYEHIHGRGTMTWLSWENRLRIATEAAGALSYLHSAASIPVIHRDVKSANILLDQHYTAKISDFGASRQISLDQTEVTTMVQGTLGYLDPEYFNTSQLTEKSDVYSFGVVMAELVTGKRPIDMDRSQDQRNLTAYFTMSMKENKLFQILEPRVVREGSLEQLQAVAELIKRCMCMNSEDRPTMKEVANELEGLRKFTKHHPWANNNHQNAESVGLMSENGAGDDLYTAPITAADLYTVPISPYNSTGELSGQYSLNSQIIFPRVNSPR</sequence>
<dbReference type="SUPFAM" id="SSF56112">
    <property type="entry name" value="Protein kinase-like (PK-like)"/>
    <property type="match status" value="1"/>
</dbReference>
<gene>
    <name evidence="25" type="ORF">CASFOL_000691</name>
</gene>
<evidence type="ECO:0000256" key="19">
    <source>
        <dbReference type="PROSITE-ProRule" id="PRU00076"/>
    </source>
</evidence>
<feature type="transmembrane region" description="Helical" evidence="21">
    <location>
        <begin position="365"/>
        <end position="387"/>
    </location>
</feature>
<dbReference type="PROSITE" id="PS01187">
    <property type="entry name" value="EGF_CA"/>
    <property type="match status" value="1"/>
</dbReference>
<dbReference type="GO" id="GO:0004674">
    <property type="term" value="F:protein serine/threonine kinase activity"/>
    <property type="evidence" value="ECO:0007669"/>
    <property type="project" value="UniProtKB-KW"/>
</dbReference>
<evidence type="ECO:0000256" key="17">
    <source>
        <dbReference type="ARBA" id="ARBA00047951"/>
    </source>
</evidence>
<comment type="catalytic activity">
    <reaction evidence="17">
        <text>L-threonyl-[protein] + ATP = O-phospho-L-threonyl-[protein] + ADP + H(+)</text>
        <dbReference type="Rhea" id="RHEA:46608"/>
        <dbReference type="Rhea" id="RHEA-COMP:11060"/>
        <dbReference type="Rhea" id="RHEA-COMP:11605"/>
        <dbReference type="ChEBI" id="CHEBI:15378"/>
        <dbReference type="ChEBI" id="CHEBI:30013"/>
        <dbReference type="ChEBI" id="CHEBI:30616"/>
        <dbReference type="ChEBI" id="CHEBI:61977"/>
        <dbReference type="ChEBI" id="CHEBI:456216"/>
    </reaction>
</comment>
<accession>A0ABD3EKW9</accession>
<evidence type="ECO:0000256" key="8">
    <source>
        <dbReference type="ARBA" id="ARBA00022737"/>
    </source>
</evidence>
<evidence type="ECO:0000313" key="26">
    <source>
        <dbReference type="Proteomes" id="UP001632038"/>
    </source>
</evidence>
<evidence type="ECO:0000256" key="16">
    <source>
        <dbReference type="ARBA" id="ARBA00047558"/>
    </source>
</evidence>
<comment type="caution">
    <text evidence="25">The sequence shown here is derived from an EMBL/GenBank/DDBJ whole genome shotgun (WGS) entry which is preliminary data.</text>
</comment>
<dbReference type="Gene3D" id="1.10.510.10">
    <property type="entry name" value="Transferase(Phosphotransferase) domain 1"/>
    <property type="match status" value="1"/>
</dbReference>
<keyword evidence="14" id="KW-1015">Disulfide bond</keyword>
<comment type="caution">
    <text evidence="19">Lacks conserved residue(s) required for the propagation of feature annotation.</text>
</comment>
<keyword evidence="7 22" id="KW-0732">Signal</keyword>
<evidence type="ECO:0000256" key="11">
    <source>
        <dbReference type="ARBA" id="ARBA00022840"/>
    </source>
</evidence>
<evidence type="ECO:0000256" key="20">
    <source>
        <dbReference type="PROSITE-ProRule" id="PRU10141"/>
    </source>
</evidence>
<dbReference type="FunFam" id="3.30.200.20:FF:000043">
    <property type="entry name" value="Wall-associated receptor kinase 2"/>
    <property type="match status" value="1"/>
</dbReference>
<keyword evidence="2" id="KW-0723">Serine/threonine-protein kinase</keyword>
<keyword evidence="15" id="KW-0325">Glycoprotein</keyword>
<feature type="binding site" evidence="20">
    <location>
        <position position="466"/>
    </location>
    <ligand>
        <name>ATP</name>
        <dbReference type="ChEBI" id="CHEBI:30616"/>
    </ligand>
</feature>
<feature type="domain" description="Protein kinase" evidence="23">
    <location>
        <begin position="437"/>
        <end position="720"/>
    </location>
</feature>
<dbReference type="PROSITE" id="PS50026">
    <property type="entry name" value="EGF_3"/>
    <property type="match status" value="1"/>
</dbReference>
<keyword evidence="26" id="KW-1185">Reference proteome</keyword>
<keyword evidence="6 21" id="KW-0812">Transmembrane</keyword>